<evidence type="ECO:0000256" key="1">
    <source>
        <dbReference type="ARBA" id="ARBA00004418"/>
    </source>
</evidence>
<feature type="signal peptide" evidence="6">
    <location>
        <begin position="1"/>
        <end position="26"/>
    </location>
</feature>
<evidence type="ECO:0008006" key="11">
    <source>
        <dbReference type="Google" id="ProtNLM"/>
    </source>
</evidence>
<dbReference type="Gene3D" id="2.60.40.10">
    <property type="entry name" value="Immunoglobulins"/>
    <property type="match status" value="2"/>
</dbReference>
<comment type="similarity">
    <text evidence="2">Belongs to the periplasmic pilus chaperone family.</text>
</comment>
<dbReference type="PANTHER" id="PTHR30251:SF6">
    <property type="entry name" value="FIMBRIAL CHAPERONE YFCS-RELATED"/>
    <property type="match status" value="1"/>
</dbReference>
<feature type="chain" id="PRO_5006392348" description="Molecular chaperone" evidence="6">
    <location>
        <begin position="27"/>
        <end position="246"/>
    </location>
</feature>
<dbReference type="InterPro" id="IPR016147">
    <property type="entry name" value="Pili_assmbl_chaperone_N"/>
</dbReference>
<comment type="caution">
    <text evidence="9">The sequence shown here is derived from an EMBL/GenBank/DDBJ whole genome shotgun (WGS) entry which is preliminary data.</text>
</comment>
<dbReference type="GO" id="GO:0030288">
    <property type="term" value="C:outer membrane-bounded periplasmic space"/>
    <property type="evidence" value="ECO:0007669"/>
    <property type="project" value="InterPro"/>
</dbReference>
<keyword evidence="10" id="KW-1185">Reference proteome</keyword>
<dbReference type="OrthoDB" id="9131059at2"/>
<proteinExistence type="inferred from homology"/>
<evidence type="ECO:0000259" key="7">
    <source>
        <dbReference type="Pfam" id="PF00345"/>
    </source>
</evidence>
<keyword evidence="3 6" id="KW-0732">Signal</keyword>
<evidence type="ECO:0000256" key="3">
    <source>
        <dbReference type="ARBA" id="ARBA00022729"/>
    </source>
</evidence>
<dbReference type="InterPro" id="IPR016148">
    <property type="entry name" value="Pili_assmbl_chaperone_C"/>
</dbReference>
<evidence type="ECO:0000259" key="8">
    <source>
        <dbReference type="Pfam" id="PF02753"/>
    </source>
</evidence>
<dbReference type="PANTHER" id="PTHR30251">
    <property type="entry name" value="PILUS ASSEMBLY CHAPERONE"/>
    <property type="match status" value="1"/>
</dbReference>
<dbReference type="AlphaFoldDB" id="A0A0R0BFK4"/>
<dbReference type="InterPro" id="IPR008962">
    <property type="entry name" value="PapD-like_sf"/>
</dbReference>
<accession>A0A0R0BFK4</accession>
<dbReference type="InterPro" id="IPR036316">
    <property type="entry name" value="Pili_assmbl_chap_C_dom_sf"/>
</dbReference>
<protein>
    <recommendedName>
        <fullName evidence="11">Molecular chaperone</fullName>
    </recommendedName>
</protein>
<evidence type="ECO:0000256" key="4">
    <source>
        <dbReference type="ARBA" id="ARBA00022764"/>
    </source>
</evidence>
<evidence type="ECO:0000313" key="9">
    <source>
        <dbReference type="EMBL" id="KRG52535.1"/>
    </source>
</evidence>
<evidence type="ECO:0000256" key="5">
    <source>
        <dbReference type="ARBA" id="ARBA00023186"/>
    </source>
</evidence>
<keyword evidence="4" id="KW-0574">Periplasm</keyword>
<organism evidence="9 10">
    <name type="scientific">Stenotrophomonas beteli</name>
    <dbReference type="NCBI Taxonomy" id="3384461"/>
    <lineage>
        <taxon>Bacteria</taxon>
        <taxon>Pseudomonadati</taxon>
        <taxon>Pseudomonadota</taxon>
        <taxon>Gammaproteobacteria</taxon>
        <taxon>Lysobacterales</taxon>
        <taxon>Lysobacteraceae</taxon>
        <taxon>Stenotrophomonas</taxon>
        <taxon>Stenotrophomonas maltophilia group</taxon>
    </lineage>
</organism>
<dbReference type="SUPFAM" id="SSF49354">
    <property type="entry name" value="PapD-like"/>
    <property type="match status" value="1"/>
</dbReference>
<evidence type="ECO:0000256" key="2">
    <source>
        <dbReference type="ARBA" id="ARBA00007399"/>
    </source>
</evidence>
<dbReference type="Proteomes" id="UP000051757">
    <property type="component" value="Unassembled WGS sequence"/>
</dbReference>
<keyword evidence="5" id="KW-0143">Chaperone</keyword>
<evidence type="ECO:0000256" key="6">
    <source>
        <dbReference type="SAM" id="SignalP"/>
    </source>
</evidence>
<dbReference type="InterPro" id="IPR001829">
    <property type="entry name" value="Pili_assmbl_chaperone_bac"/>
</dbReference>
<feature type="domain" description="Pili assembly chaperone N-terminal" evidence="7">
    <location>
        <begin position="27"/>
        <end position="152"/>
    </location>
</feature>
<feature type="domain" description="Pili assembly chaperone C-terminal" evidence="8">
    <location>
        <begin position="180"/>
        <end position="236"/>
    </location>
</feature>
<gene>
    <name evidence="9" type="ORF">ARC23_05235</name>
</gene>
<dbReference type="SUPFAM" id="SSF49584">
    <property type="entry name" value="Periplasmic chaperone C-domain"/>
    <property type="match status" value="1"/>
</dbReference>
<reference evidence="9 10" key="1">
    <citation type="journal article" date="2016" name="Front. Microbiol.">
        <title>Genome Sequence of Type Strains of Genus Stenotrophomonas.</title>
        <authorList>
            <person name="Patil P.P."/>
            <person name="Midha S."/>
            <person name="Kumar S."/>
            <person name="Patil P.B."/>
        </authorList>
    </citation>
    <scope>NUCLEOTIDE SEQUENCE [LARGE SCALE GENOMIC DNA]</scope>
    <source>
        <strain evidence="9 10">LMG 978</strain>
    </source>
</reference>
<dbReference type="Pfam" id="PF02753">
    <property type="entry name" value="PapD_C"/>
    <property type="match status" value="1"/>
</dbReference>
<dbReference type="EMBL" id="LLXV01000014">
    <property type="protein sequence ID" value="KRG52535.1"/>
    <property type="molecule type" value="Genomic_DNA"/>
</dbReference>
<dbReference type="Pfam" id="PF00345">
    <property type="entry name" value="PapD_N"/>
    <property type="match status" value="1"/>
</dbReference>
<name>A0A0R0BFK4_9GAMM</name>
<evidence type="ECO:0000313" key="10">
    <source>
        <dbReference type="Proteomes" id="UP000051757"/>
    </source>
</evidence>
<dbReference type="GO" id="GO:0071555">
    <property type="term" value="P:cell wall organization"/>
    <property type="evidence" value="ECO:0007669"/>
    <property type="project" value="InterPro"/>
</dbReference>
<dbReference type="InterPro" id="IPR013783">
    <property type="entry name" value="Ig-like_fold"/>
</dbReference>
<comment type="subcellular location">
    <subcellularLocation>
        <location evidence="1">Periplasm</location>
    </subcellularLocation>
</comment>
<sequence>MLRVDKNLIMATLAVAMSFGAFRAEAGVVISGTRVVFPAEKREVSVRLENNGEIPSLVQAWIDNGEGTANDAGAAKVPFLIRPPIFRIDGGRSQVLRVVHSGEPMPQDRESLYYFNVLDVPANKAPASDGGAPEVRLIVRTQLKLFYRPKGLSREGAQQAPRKLKWSVVKDDLGWALQADNPTAYHVAIADITAGSKVAADVAPPFATTSYRLTQTQYNALGTHVSFSYTNDHGALHEVKVPLTSN</sequence>
<dbReference type="PRINTS" id="PR00969">
    <property type="entry name" value="CHAPERONPILI"/>
</dbReference>
<dbReference type="InterPro" id="IPR050643">
    <property type="entry name" value="Periplasmic_pilus_chap"/>
</dbReference>